<dbReference type="PANTHER" id="PTHR46480:SF1">
    <property type="entry name" value="VOLTAGE-GATED HYDROGEN CHANNEL 1"/>
    <property type="match status" value="1"/>
</dbReference>
<dbReference type="InterPro" id="IPR031846">
    <property type="entry name" value="Hvcn1"/>
</dbReference>
<keyword evidence="3" id="KW-1003">Cell membrane</keyword>
<evidence type="ECO:0000313" key="12">
    <source>
        <dbReference type="Proteomes" id="UP000077202"/>
    </source>
</evidence>
<accession>A0A176WKJ0</accession>
<protein>
    <recommendedName>
        <fullName evidence="13">Voltage-gated hydrogen channel 1</fullName>
    </recommendedName>
</protein>
<feature type="transmembrane region" description="Helical" evidence="10">
    <location>
        <begin position="143"/>
        <end position="166"/>
    </location>
</feature>
<keyword evidence="4 10" id="KW-0812">Transmembrane</keyword>
<dbReference type="GO" id="GO:0034702">
    <property type="term" value="C:monoatomic ion channel complex"/>
    <property type="evidence" value="ECO:0007669"/>
    <property type="project" value="UniProtKB-KW"/>
</dbReference>
<keyword evidence="7" id="KW-0406">Ion transport</keyword>
<gene>
    <name evidence="11" type="ORF">AXG93_3556s1160</name>
</gene>
<dbReference type="EMBL" id="LVLJ01000736">
    <property type="protein sequence ID" value="OAE32766.1"/>
    <property type="molecule type" value="Genomic_DNA"/>
</dbReference>
<comment type="caution">
    <text evidence="11">The sequence shown here is derived from an EMBL/GenBank/DDBJ whole genome shotgun (WGS) entry which is preliminary data.</text>
</comment>
<evidence type="ECO:0000256" key="5">
    <source>
        <dbReference type="ARBA" id="ARBA00022882"/>
    </source>
</evidence>
<evidence type="ECO:0000256" key="7">
    <source>
        <dbReference type="ARBA" id="ARBA00023065"/>
    </source>
</evidence>
<organism evidence="11 12">
    <name type="scientific">Marchantia polymorpha subsp. ruderalis</name>
    <dbReference type="NCBI Taxonomy" id="1480154"/>
    <lineage>
        <taxon>Eukaryota</taxon>
        <taxon>Viridiplantae</taxon>
        <taxon>Streptophyta</taxon>
        <taxon>Embryophyta</taxon>
        <taxon>Marchantiophyta</taxon>
        <taxon>Marchantiopsida</taxon>
        <taxon>Marchantiidae</taxon>
        <taxon>Marchantiales</taxon>
        <taxon>Marchantiaceae</taxon>
        <taxon>Marchantia</taxon>
    </lineage>
</organism>
<evidence type="ECO:0000313" key="11">
    <source>
        <dbReference type="EMBL" id="OAE32766.1"/>
    </source>
</evidence>
<proteinExistence type="predicted"/>
<sequence>MKNEEQLGPGGDDATVQVVAANGTVVHSHHMHVPKVSELKQSLAHIHELLRLKHKPALGPIRDIISREENKVRAPWRRKLGKALESTPFHVLIVVLLLVDLLATAIDILKTVHSKSSDLDHCTVLLEECQCLEHLEHSEHWEFLYWISISILSFLSLNVLGLLVAFGRSFFFHPGYVLDSVVVGTALGLEIGLDTDTAGLLIILTLWRIVRVAHGIFEVTDGHWEKEIKKLEEHIHESEAMHVRDQERIAQLEGRKTD</sequence>
<evidence type="ECO:0008006" key="13">
    <source>
        <dbReference type="Google" id="ProtNLM"/>
    </source>
</evidence>
<evidence type="ECO:0000256" key="3">
    <source>
        <dbReference type="ARBA" id="ARBA00022475"/>
    </source>
</evidence>
<dbReference type="PANTHER" id="PTHR46480">
    <property type="entry name" value="F20B24.22"/>
    <property type="match status" value="1"/>
</dbReference>
<keyword evidence="9" id="KW-0407">Ion channel</keyword>
<dbReference type="Gene3D" id="1.20.120.350">
    <property type="entry name" value="Voltage-gated potassium channels. Chain C"/>
    <property type="match status" value="1"/>
</dbReference>
<dbReference type="Proteomes" id="UP000077202">
    <property type="component" value="Unassembled WGS sequence"/>
</dbReference>
<dbReference type="AlphaFoldDB" id="A0A176WKJ0"/>
<evidence type="ECO:0000256" key="10">
    <source>
        <dbReference type="SAM" id="Phobius"/>
    </source>
</evidence>
<evidence type="ECO:0000256" key="9">
    <source>
        <dbReference type="ARBA" id="ARBA00023303"/>
    </source>
</evidence>
<dbReference type="GO" id="GO:0030171">
    <property type="term" value="F:voltage-gated proton channel activity"/>
    <property type="evidence" value="ECO:0007669"/>
    <property type="project" value="InterPro"/>
</dbReference>
<keyword evidence="8 10" id="KW-0472">Membrane</keyword>
<evidence type="ECO:0000256" key="2">
    <source>
        <dbReference type="ARBA" id="ARBA00022448"/>
    </source>
</evidence>
<reference evidence="11" key="1">
    <citation type="submission" date="2016-03" db="EMBL/GenBank/DDBJ databases">
        <title>Mechanisms controlling the formation of the plant cell surface in tip-growing cells are functionally conserved among land plants.</title>
        <authorList>
            <person name="Honkanen S."/>
            <person name="Jones V.A."/>
            <person name="Morieri G."/>
            <person name="Champion C."/>
            <person name="Hetherington A.J."/>
            <person name="Kelly S."/>
            <person name="Saint-Marcoux D."/>
            <person name="Proust H."/>
            <person name="Prescott H."/>
            <person name="Dolan L."/>
        </authorList>
    </citation>
    <scope>NUCLEOTIDE SEQUENCE [LARGE SCALE GENOMIC DNA]</scope>
    <source>
        <tissue evidence="11">Whole gametophyte</tissue>
    </source>
</reference>
<keyword evidence="5" id="KW-0851">Voltage-gated channel</keyword>
<comment type="subcellular location">
    <subcellularLocation>
        <location evidence="1">Cell membrane</location>
        <topology evidence="1">Multi-pass membrane protein</topology>
    </subcellularLocation>
</comment>
<dbReference type="GO" id="GO:0005886">
    <property type="term" value="C:plasma membrane"/>
    <property type="evidence" value="ECO:0007669"/>
    <property type="project" value="UniProtKB-SubCell"/>
</dbReference>
<keyword evidence="2" id="KW-0813">Transport</keyword>
<evidence type="ECO:0000256" key="1">
    <source>
        <dbReference type="ARBA" id="ARBA00004651"/>
    </source>
</evidence>
<dbReference type="InterPro" id="IPR027359">
    <property type="entry name" value="Volt_channel_dom_sf"/>
</dbReference>
<evidence type="ECO:0000256" key="6">
    <source>
        <dbReference type="ARBA" id="ARBA00022989"/>
    </source>
</evidence>
<evidence type="ECO:0000256" key="4">
    <source>
        <dbReference type="ARBA" id="ARBA00022692"/>
    </source>
</evidence>
<keyword evidence="6 10" id="KW-1133">Transmembrane helix</keyword>
<keyword evidence="12" id="KW-1185">Reference proteome</keyword>
<evidence type="ECO:0000256" key="8">
    <source>
        <dbReference type="ARBA" id="ARBA00023136"/>
    </source>
</evidence>
<feature type="transmembrane region" description="Helical" evidence="10">
    <location>
        <begin position="87"/>
        <end position="109"/>
    </location>
</feature>
<name>A0A176WKJ0_MARPO</name>